<protein>
    <recommendedName>
        <fullName evidence="3">Apple domain-containing protein</fullName>
    </recommendedName>
</protein>
<organism evidence="1 2">
    <name type="scientific">Elysia marginata</name>
    <dbReference type="NCBI Taxonomy" id="1093978"/>
    <lineage>
        <taxon>Eukaryota</taxon>
        <taxon>Metazoa</taxon>
        <taxon>Spiralia</taxon>
        <taxon>Lophotrochozoa</taxon>
        <taxon>Mollusca</taxon>
        <taxon>Gastropoda</taxon>
        <taxon>Heterobranchia</taxon>
        <taxon>Euthyneura</taxon>
        <taxon>Panpulmonata</taxon>
        <taxon>Sacoglossa</taxon>
        <taxon>Placobranchoidea</taxon>
        <taxon>Plakobranchidae</taxon>
        <taxon>Elysia</taxon>
    </lineage>
</organism>
<dbReference type="Proteomes" id="UP000762676">
    <property type="component" value="Unassembled WGS sequence"/>
</dbReference>
<name>A0AAV4FXN0_9GAST</name>
<sequence>MFSPDRVNGIGLYIGLRNNTDTKLVTWDDGTALASDLPWKNEDDANNLNGRPFGRLHRLANLIATRGTQSKMALCGNHVNLPTEAHGASNPGQHAVGVSSSLSVTKVFSYLECVLLCGQDHRCRAAEYNSDLLTCMTLGPGSYSGLAGNINSQMFVRNGFS</sequence>
<dbReference type="SUPFAM" id="SSF57414">
    <property type="entry name" value="Hairpin loop containing domain-like"/>
    <property type="match status" value="1"/>
</dbReference>
<dbReference type="AlphaFoldDB" id="A0AAV4FXN0"/>
<accession>A0AAV4FXN0</accession>
<gene>
    <name evidence="1" type="ORF">ElyMa_003986000</name>
</gene>
<dbReference type="EMBL" id="BMAT01008107">
    <property type="protein sequence ID" value="GFR78088.1"/>
    <property type="molecule type" value="Genomic_DNA"/>
</dbReference>
<comment type="caution">
    <text evidence="1">The sequence shown here is derived from an EMBL/GenBank/DDBJ whole genome shotgun (WGS) entry which is preliminary data.</text>
</comment>
<reference evidence="1 2" key="1">
    <citation type="journal article" date="2021" name="Elife">
        <title>Chloroplast acquisition without the gene transfer in kleptoplastic sea slugs, Plakobranchus ocellatus.</title>
        <authorList>
            <person name="Maeda T."/>
            <person name="Takahashi S."/>
            <person name="Yoshida T."/>
            <person name="Shimamura S."/>
            <person name="Takaki Y."/>
            <person name="Nagai Y."/>
            <person name="Toyoda A."/>
            <person name="Suzuki Y."/>
            <person name="Arimoto A."/>
            <person name="Ishii H."/>
            <person name="Satoh N."/>
            <person name="Nishiyama T."/>
            <person name="Hasebe M."/>
            <person name="Maruyama T."/>
            <person name="Minagawa J."/>
            <person name="Obokata J."/>
            <person name="Shigenobu S."/>
        </authorList>
    </citation>
    <scope>NUCLEOTIDE SEQUENCE [LARGE SCALE GENOMIC DNA]</scope>
</reference>
<proteinExistence type="predicted"/>
<keyword evidence="2" id="KW-1185">Reference proteome</keyword>
<evidence type="ECO:0008006" key="3">
    <source>
        <dbReference type="Google" id="ProtNLM"/>
    </source>
</evidence>
<evidence type="ECO:0000313" key="2">
    <source>
        <dbReference type="Proteomes" id="UP000762676"/>
    </source>
</evidence>
<evidence type="ECO:0000313" key="1">
    <source>
        <dbReference type="EMBL" id="GFR78088.1"/>
    </source>
</evidence>